<protein>
    <submittedName>
        <fullName evidence="2">TOG array regulator of axonemal microtubules protein 1</fullName>
    </submittedName>
</protein>
<reference evidence="2 3" key="1">
    <citation type="submission" date="2021-06" db="EMBL/GenBank/DDBJ databases">
        <title>Caerostris extrusa draft genome.</title>
        <authorList>
            <person name="Kono N."/>
            <person name="Arakawa K."/>
        </authorList>
    </citation>
    <scope>NUCLEOTIDE SEQUENCE [LARGE SCALE GENOMIC DNA]</scope>
</reference>
<evidence type="ECO:0000313" key="2">
    <source>
        <dbReference type="EMBL" id="GIY30481.1"/>
    </source>
</evidence>
<feature type="compositionally biased region" description="Basic and acidic residues" evidence="1">
    <location>
        <begin position="186"/>
        <end position="195"/>
    </location>
</feature>
<dbReference type="InterPro" id="IPR011989">
    <property type="entry name" value="ARM-like"/>
</dbReference>
<gene>
    <name evidence="2" type="primary">Togaram1_1</name>
    <name evidence="2" type="ORF">CEXT_638271</name>
</gene>
<accession>A0AAV4SBB3</accession>
<sequence length="388" mass="43647">MHESDKEVSESELAAKISHASILEEYPEEMTPFKGGKELPRTPVQIKGKKKIPIQNKLKEGNKATVKESKKKNRPQRKNYDTFAFICISSENRKENRSEEKSLEYLEEARSEGKASCRNPRASRTGRRERLLLRRRDLEYAIKGGTCEWAQKFEKSVEKMPPYSSADIAESEMKKSRRRFEWKVMERQRGSHGHSDPSGQAPPGRSVRHHQHREDSGVPVQRGEELSAVRGGKGGLHSGISLRNAGQETGRSKYLTLIMVFQQKLRLVIGVLLTKSGNRTLSAYFRFLIKNLFKITKSTTPHKAALAFIHEGGRHPNKASRETAAQFLALLTDSLGPGNSLANPLAGHMLKCAAAFVFDCSALTRHCGKRMFQILEAIPISRNSEIIT</sequence>
<dbReference type="AlphaFoldDB" id="A0AAV4SBB3"/>
<proteinExistence type="predicted"/>
<feature type="region of interest" description="Disordered" evidence="1">
    <location>
        <begin position="186"/>
        <end position="223"/>
    </location>
</feature>
<feature type="compositionally biased region" description="Basic and acidic residues" evidence="1">
    <location>
        <begin position="93"/>
        <end position="115"/>
    </location>
</feature>
<dbReference type="EMBL" id="BPLR01009232">
    <property type="protein sequence ID" value="GIY30481.1"/>
    <property type="molecule type" value="Genomic_DNA"/>
</dbReference>
<evidence type="ECO:0000313" key="3">
    <source>
        <dbReference type="Proteomes" id="UP001054945"/>
    </source>
</evidence>
<feature type="compositionally biased region" description="Basic and acidic residues" evidence="1">
    <location>
        <begin position="212"/>
        <end position="223"/>
    </location>
</feature>
<feature type="region of interest" description="Disordered" evidence="1">
    <location>
        <begin position="93"/>
        <end position="125"/>
    </location>
</feature>
<dbReference type="Gene3D" id="1.25.10.10">
    <property type="entry name" value="Leucine-rich Repeat Variant"/>
    <property type="match status" value="1"/>
</dbReference>
<comment type="caution">
    <text evidence="2">The sequence shown here is derived from an EMBL/GenBank/DDBJ whole genome shotgun (WGS) entry which is preliminary data.</text>
</comment>
<evidence type="ECO:0000256" key="1">
    <source>
        <dbReference type="SAM" id="MobiDB-lite"/>
    </source>
</evidence>
<keyword evidence="3" id="KW-1185">Reference proteome</keyword>
<organism evidence="2 3">
    <name type="scientific">Caerostris extrusa</name>
    <name type="common">Bark spider</name>
    <name type="synonym">Caerostris bankana</name>
    <dbReference type="NCBI Taxonomy" id="172846"/>
    <lineage>
        <taxon>Eukaryota</taxon>
        <taxon>Metazoa</taxon>
        <taxon>Ecdysozoa</taxon>
        <taxon>Arthropoda</taxon>
        <taxon>Chelicerata</taxon>
        <taxon>Arachnida</taxon>
        <taxon>Araneae</taxon>
        <taxon>Araneomorphae</taxon>
        <taxon>Entelegynae</taxon>
        <taxon>Araneoidea</taxon>
        <taxon>Araneidae</taxon>
        <taxon>Caerostris</taxon>
    </lineage>
</organism>
<feature type="compositionally biased region" description="Basic and acidic residues" evidence="1">
    <location>
        <begin position="57"/>
        <end position="68"/>
    </location>
</feature>
<feature type="region of interest" description="Disordered" evidence="1">
    <location>
        <begin position="27"/>
        <end position="77"/>
    </location>
</feature>
<name>A0AAV4SBB3_CAEEX</name>
<dbReference type="Proteomes" id="UP001054945">
    <property type="component" value="Unassembled WGS sequence"/>
</dbReference>